<proteinExistence type="predicted"/>
<gene>
    <name evidence="2" type="ORF">BU14_0055s0029</name>
</gene>
<evidence type="ECO:0000313" key="3">
    <source>
        <dbReference type="Proteomes" id="UP000218209"/>
    </source>
</evidence>
<reference evidence="2 3" key="1">
    <citation type="submission" date="2017-03" db="EMBL/GenBank/DDBJ databases">
        <title>WGS assembly of Porphyra umbilicalis.</title>
        <authorList>
            <person name="Brawley S.H."/>
            <person name="Blouin N.A."/>
            <person name="Ficko-Blean E."/>
            <person name="Wheeler G.L."/>
            <person name="Lohr M."/>
            <person name="Goodson H.V."/>
            <person name="Jenkins J.W."/>
            <person name="Blaby-Haas C.E."/>
            <person name="Helliwell K.E."/>
            <person name="Chan C."/>
            <person name="Marriage T."/>
            <person name="Bhattacharya D."/>
            <person name="Klein A.S."/>
            <person name="Badis Y."/>
            <person name="Brodie J."/>
            <person name="Cao Y."/>
            <person name="Collen J."/>
            <person name="Dittami S.M."/>
            <person name="Gachon C.M."/>
            <person name="Green B.R."/>
            <person name="Karpowicz S."/>
            <person name="Kim J.W."/>
            <person name="Kudahl U."/>
            <person name="Lin S."/>
            <person name="Michel G."/>
            <person name="Mittag M."/>
            <person name="Olson B.J."/>
            <person name="Pangilinan J."/>
            <person name="Peng Y."/>
            <person name="Qiu H."/>
            <person name="Shu S."/>
            <person name="Singer J.T."/>
            <person name="Smith A.G."/>
            <person name="Sprecher B.N."/>
            <person name="Wagner V."/>
            <person name="Wang W."/>
            <person name="Wang Z.-Y."/>
            <person name="Yan J."/>
            <person name="Yarish C."/>
            <person name="Zoeuner-Riek S."/>
            <person name="Zhuang Y."/>
            <person name="Zou Y."/>
            <person name="Lindquist E.A."/>
            <person name="Grimwood J."/>
            <person name="Barry K."/>
            <person name="Rokhsar D.S."/>
            <person name="Schmutz J."/>
            <person name="Stiller J.W."/>
            <person name="Grossman A.R."/>
            <person name="Prochnik S.E."/>
        </authorList>
    </citation>
    <scope>NUCLEOTIDE SEQUENCE [LARGE SCALE GENOMIC DNA]</scope>
    <source>
        <strain evidence="2">4086291</strain>
    </source>
</reference>
<evidence type="ECO:0000256" key="1">
    <source>
        <dbReference type="SAM" id="MobiDB-lite"/>
    </source>
</evidence>
<protein>
    <submittedName>
        <fullName evidence="2">Uncharacterized protein</fullName>
    </submittedName>
</protein>
<name>A0A1X6PHK4_PORUM</name>
<accession>A0A1X6PHK4</accession>
<dbReference type="Proteomes" id="UP000218209">
    <property type="component" value="Unassembled WGS sequence"/>
</dbReference>
<dbReference type="EMBL" id="KV918777">
    <property type="protein sequence ID" value="OSX80307.1"/>
    <property type="molecule type" value="Genomic_DNA"/>
</dbReference>
<dbReference type="AlphaFoldDB" id="A0A1X6PHK4"/>
<feature type="compositionally biased region" description="Low complexity" evidence="1">
    <location>
        <begin position="134"/>
        <end position="162"/>
    </location>
</feature>
<feature type="region of interest" description="Disordered" evidence="1">
    <location>
        <begin position="83"/>
        <end position="108"/>
    </location>
</feature>
<keyword evidence="3" id="KW-1185">Reference proteome</keyword>
<evidence type="ECO:0000313" key="2">
    <source>
        <dbReference type="EMBL" id="OSX80307.1"/>
    </source>
</evidence>
<feature type="region of interest" description="Disordered" evidence="1">
    <location>
        <begin position="294"/>
        <end position="334"/>
    </location>
</feature>
<sequence length="334" mass="34930">MNLWVAFVEKELRRPGTSMPLALNEILELPFVIKDKAIKGTDGGGTHSGAVERAAHNEAQAKTWRMTSDAMQDLVRKAKEVLSHTGATKKTAPVASGSARRRATDAQAMPTSTAAIQVLDLELGIFPDCLTPPRSTSRAAAPSAKAATPATPANPATSATARSLRREGGDADGGVLPKEGHAALYSVGALAHVMSEGFVVASVTEKTEADSTAEVVRIPEAAAERRAAETNARVNRQKDLAEKRQQADLLVAERKVAFEEKRAELRLLSQMHPANSSKEILDAFLNLGSRIERTLGASTGGGTPMHGSQSCAGGGADADDGAQGVARATGRGDP</sequence>
<feature type="region of interest" description="Disordered" evidence="1">
    <location>
        <begin position="134"/>
        <end position="175"/>
    </location>
</feature>
<organism evidence="2 3">
    <name type="scientific">Porphyra umbilicalis</name>
    <name type="common">Purple laver</name>
    <name type="synonym">Red alga</name>
    <dbReference type="NCBI Taxonomy" id="2786"/>
    <lineage>
        <taxon>Eukaryota</taxon>
        <taxon>Rhodophyta</taxon>
        <taxon>Bangiophyceae</taxon>
        <taxon>Bangiales</taxon>
        <taxon>Bangiaceae</taxon>
        <taxon>Porphyra</taxon>
    </lineage>
</organism>